<dbReference type="NCBIfam" id="TIGR03696">
    <property type="entry name" value="Rhs_assc_core"/>
    <property type="match status" value="1"/>
</dbReference>
<keyword evidence="2" id="KW-1133">Transmembrane helix</keyword>
<evidence type="ECO:0000256" key="2">
    <source>
        <dbReference type="SAM" id="Phobius"/>
    </source>
</evidence>
<feature type="region of interest" description="Disordered" evidence="1">
    <location>
        <begin position="322"/>
        <end position="367"/>
    </location>
</feature>
<reference evidence="3 4" key="1">
    <citation type="submission" date="2016-11" db="EMBL/GenBank/DDBJ databases">
        <authorList>
            <person name="Jaros S."/>
            <person name="Januszkiewicz K."/>
            <person name="Wedrychowicz H."/>
        </authorList>
    </citation>
    <scope>NUCLEOTIDE SEQUENCE [LARGE SCALE GENOMIC DNA]</scope>
    <source>
        <strain evidence="3 4">LMG 26898</strain>
    </source>
</reference>
<keyword evidence="2" id="KW-0472">Membrane</keyword>
<evidence type="ECO:0000313" key="3">
    <source>
        <dbReference type="EMBL" id="SHN05900.1"/>
    </source>
</evidence>
<dbReference type="Gene3D" id="2.180.10.10">
    <property type="entry name" value="RHS repeat-associated core"/>
    <property type="match status" value="1"/>
</dbReference>
<evidence type="ECO:0000313" key="4">
    <source>
        <dbReference type="Proteomes" id="UP000183983"/>
    </source>
</evidence>
<feature type="transmembrane region" description="Helical" evidence="2">
    <location>
        <begin position="174"/>
        <end position="198"/>
    </location>
</feature>
<proteinExistence type="predicted"/>
<dbReference type="InterPro" id="IPR022385">
    <property type="entry name" value="Rhs_assc_core"/>
</dbReference>
<dbReference type="RefSeq" id="WP_073167554.1">
    <property type="nucleotide sequence ID" value="NZ_FRDA01000006.1"/>
</dbReference>
<dbReference type="AlphaFoldDB" id="A0A1M7NPN0"/>
<dbReference type="EMBL" id="FRDA01000006">
    <property type="protein sequence ID" value="SHN05900.1"/>
    <property type="molecule type" value="Genomic_DNA"/>
</dbReference>
<name>A0A1M7NPN0_9PSED</name>
<organism evidence="3 4">
    <name type="scientific">Pseudomonas asturiensis</name>
    <dbReference type="NCBI Taxonomy" id="1190415"/>
    <lineage>
        <taxon>Bacteria</taxon>
        <taxon>Pseudomonadati</taxon>
        <taxon>Pseudomonadota</taxon>
        <taxon>Gammaproteobacteria</taxon>
        <taxon>Pseudomonadales</taxon>
        <taxon>Pseudomonadaceae</taxon>
        <taxon>Pseudomonas</taxon>
    </lineage>
</organism>
<feature type="transmembrane region" description="Helical" evidence="2">
    <location>
        <begin position="210"/>
        <end position="234"/>
    </location>
</feature>
<feature type="region of interest" description="Disordered" evidence="1">
    <location>
        <begin position="237"/>
        <end position="308"/>
    </location>
</feature>
<dbReference type="SUPFAM" id="SSF56399">
    <property type="entry name" value="ADP-ribosylation"/>
    <property type="match status" value="1"/>
</dbReference>
<protein>
    <submittedName>
        <fullName evidence="3">RHS repeat-associated core domain-containing protein</fullName>
    </submittedName>
</protein>
<sequence length="367" mass="38569">MTILCTYTYDPLDRIATQGTAAQSLTQRFYCDRQMISEQQGSLQRTLLQAGGRLLAQRNREGDAESVDLIVTDQQNSALNVPASAQKTDLAYSPYGHRKADLSGTELSGFTGAQPERVTGHYLLGNGYRAFNPTLMRFNSPDGLSPFGKGGLNAYAYCVGDPINRTDPTGQMSFLSFGAIAGLILSTAGIGSAVVSGVTSESNPELSTPLMIAGIAVAVLGVGVAGGSVGAALAKRAAAKPPPPPVGRQGHGPAVVGGATPGRRNGPVPRNTPPRPRRNAVVFPDSPRNSWGRPVSSDGPVPYAPFELPRANYDQASPLVYGRSPPPPYDELFPPSYQDLFPGQGNSLPSATQQIRTSTSNVSETTV</sequence>
<dbReference type="STRING" id="1190415.SAMN05216593_106294"/>
<keyword evidence="2" id="KW-0812">Transmembrane</keyword>
<gene>
    <name evidence="3" type="ORF">SAMN05216593_106294</name>
</gene>
<accession>A0A1M7NPN0</accession>
<evidence type="ECO:0000256" key="1">
    <source>
        <dbReference type="SAM" id="MobiDB-lite"/>
    </source>
</evidence>
<feature type="compositionally biased region" description="Polar residues" evidence="1">
    <location>
        <begin position="344"/>
        <end position="367"/>
    </location>
</feature>
<dbReference type="Proteomes" id="UP000183983">
    <property type="component" value="Unassembled WGS sequence"/>
</dbReference>